<evidence type="ECO:0000313" key="1">
    <source>
        <dbReference type="EMBL" id="CAE7195303.1"/>
    </source>
</evidence>
<dbReference type="EMBL" id="CAJNJA010005653">
    <property type="protein sequence ID" value="CAE7195303.1"/>
    <property type="molecule type" value="Genomic_DNA"/>
</dbReference>
<dbReference type="Proteomes" id="UP000601435">
    <property type="component" value="Unassembled WGS sequence"/>
</dbReference>
<comment type="caution">
    <text evidence="1">The sequence shown here is derived from an EMBL/GenBank/DDBJ whole genome shotgun (WGS) entry which is preliminary data.</text>
</comment>
<organism evidence="1 2">
    <name type="scientific">Symbiodinium necroappetens</name>
    <dbReference type="NCBI Taxonomy" id="1628268"/>
    <lineage>
        <taxon>Eukaryota</taxon>
        <taxon>Sar</taxon>
        <taxon>Alveolata</taxon>
        <taxon>Dinophyceae</taxon>
        <taxon>Suessiales</taxon>
        <taxon>Symbiodiniaceae</taxon>
        <taxon>Symbiodinium</taxon>
    </lineage>
</organism>
<keyword evidence="2" id="KW-1185">Reference proteome</keyword>
<accession>A0A812J9L5</accession>
<sequence length="130" mass="14576">MSIVRVYSESVEIEGTLVDGRQHRCLVHSNPAKDRLPDALVGRQLNDGSWVKTIVFPSTPPEGETESPPRFVHDVKLVQTALGKGFNVKVSDLREHTACLLLRDEFKTRDIFRVSVRDFQASSKSQTGLE</sequence>
<name>A0A812J9L5_9DINO</name>
<feature type="non-terminal residue" evidence="1">
    <location>
        <position position="130"/>
    </location>
</feature>
<dbReference type="AlphaFoldDB" id="A0A812J9L5"/>
<reference evidence="1" key="1">
    <citation type="submission" date="2021-02" db="EMBL/GenBank/DDBJ databases">
        <authorList>
            <person name="Dougan E. K."/>
            <person name="Rhodes N."/>
            <person name="Thang M."/>
            <person name="Chan C."/>
        </authorList>
    </citation>
    <scope>NUCLEOTIDE SEQUENCE</scope>
</reference>
<proteinExistence type="predicted"/>
<protein>
    <submittedName>
        <fullName evidence="1">Pgp protein</fullName>
    </submittedName>
</protein>
<gene>
    <name evidence="1" type="primary">Pgp</name>
    <name evidence="1" type="ORF">SNEC2469_LOCUS1321</name>
</gene>
<evidence type="ECO:0000313" key="2">
    <source>
        <dbReference type="Proteomes" id="UP000601435"/>
    </source>
</evidence>